<evidence type="ECO:0000259" key="3">
    <source>
        <dbReference type="PROSITE" id="PS50969"/>
    </source>
</evidence>
<dbReference type="InterPro" id="IPR036412">
    <property type="entry name" value="HAD-like_sf"/>
</dbReference>
<name>W7HM81_9PEZI</name>
<dbReference type="SUPFAM" id="SSF56784">
    <property type="entry name" value="HAD-like"/>
    <property type="match status" value="1"/>
</dbReference>
<feature type="compositionally biased region" description="Low complexity" evidence="2">
    <location>
        <begin position="30"/>
        <end position="42"/>
    </location>
</feature>
<feature type="region of interest" description="Disordered" evidence="2">
    <location>
        <begin position="1"/>
        <end position="169"/>
    </location>
</feature>
<dbReference type="Proteomes" id="UP000024837">
    <property type="component" value="Unassembled WGS sequence"/>
</dbReference>
<evidence type="ECO:0000256" key="1">
    <source>
        <dbReference type="RuleBase" id="RU365079"/>
    </source>
</evidence>
<protein>
    <recommendedName>
        <fullName evidence="1">Mitochondrial import inner membrane translocase subunit TIM50</fullName>
    </recommendedName>
</protein>
<keyword evidence="1" id="KW-0811">Translocation</keyword>
<keyword evidence="1" id="KW-0809">Transit peptide</keyword>
<dbReference type="PROSITE" id="PS50969">
    <property type="entry name" value="FCP1"/>
    <property type="match status" value="1"/>
</dbReference>
<keyword evidence="5" id="KW-1185">Reference proteome</keyword>
<dbReference type="GO" id="GO:0005744">
    <property type="term" value="C:TIM23 mitochondrial import inner membrane translocase complex"/>
    <property type="evidence" value="ECO:0007669"/>
    <property type="project" value="UniProtKB-UniRule"/>
</dbReference>
<keyword evidence="1" id="KW-0653">Protein transport</keyword>
<gene>
    <name evidence="4" type="ORF">DRE_06230</name>
</gene>
<dbReference type="PANTHER" id="PTHR12210">
    <property type="entry name" value="DULLARD PROTEIN PHOSPHATASE"/>
    <property type="match status" value="1"/>
</dbReference>
<keyword evidence="1" id="KW-0813">Transport</keyword>
<dbReference type="GO" id="GO:0015031">
    <property type="term" value="P:protein transport"/>
    <property type="evidence" value="ECO:0007669"/>
    <property type="project" value="UniProtKB-KW"/>
</dbReference>
<comment type="subunit">
    <text evidence="1">Component of the TIM23 complex.</text>
</comment>
<dbReference type="InterPro" id="IPR023214">
    <property type="entry name" value="HAD_sf"/>
</dbReference>
<feature type="domain" description="FCP1 homology" evidence="3">
    <location>
        <begin position="292"/>
        <end position="462"/>
    </location>
</feature>
<dbReference type="OrthoDB" id="1711508at2759"/>
<comment type="subcellular location">
    <subcellularLocation>
        <location evidence="1">Mitochondrion inner membrane</location>
        <topology evidence="1">Single-pass membrane protein</topology>
    </subcellularLocation>
</comment>
<dbReference type="EMBL" id="KI966431">
    <property type="protein sequence ID" value="EWC45091.1"/>
    <property type="molecule type" value="Genomic_DNA"/>
</dbReference>
<keyword evidence="1" id="KW-0496">Mitochondrion</keyword>
<evidence type="ECO:0000313" key="4">
    <source>
        <dbReference type="EMBL" id="EWC45091.1"/>
    </source>
</evidence>
<dbReference type="Pfam" id="PF03031">
    <property type="entry name" value="NIF"/>
    <property type="match status" value="1"/>
</dbReference>
<dbReference type="Gene3D" id="3.40.50.1000">
    <property type="entry name" value="HAD superfamily/HAD-like"/>
    <property type="match status" value="1"/>
</dbReference>
<sequence length="557" mass="62753">MNEPIVDNSAPGGGGGDKRRKRNRRRNKSEQQQQAGKQELGQDAQVDSTIETPSVQSLSAVENHPQTRESPPDTPPLLPLDAEDSPGGVPLPPNFNTQQPGADGPPPLSATPQPPPRYWMRKHFVDKPRGLAPSSLSSGKIPDSVAQGAQARQYRTLSLSPSRPKVGSSDLAQSVLDDLRKLCLPADQVRQAHWEGRGSVKKGRGTDAPKRANQVVFAKPKYALDSTEQSSSKLERLSAGSQSRVRFGNAGHRPAGPNGRNSEEPEIQLEAPEPTLEYLEATEEPAKRLDSPEKRELLIILDLNGTLFYRERSGNGRKIVHQSHPRPWISKFFEYIFREHKVVFFSSAMQGTVLTLLNGILREEYRPQVLRIFTREDMDIPEEFFRCKVSTFKRLDMVWDSLRLHHHSWDFGQHNTILIDDSERKAASEPYNHVLVPEYTSELKIAGKDAVLKRVSGYIEEARGWDNVSAYVRANPFNPAMEYPQPAGWDDEDRGLPTPVRRVARVGPEETRKFHERYQMDVNSGIAKPYSVRKTISERDALEQQRNYAEGFDPRIE</sequence>
<accession>W7HM81</accession>
<evidence type="ECO:0000256" key="2">
    <source>
        <dbReference type="SAM" id="MobiDB-lite"/>
    </source>
</evidence>
<dbReference type="HOGENOM" id="CLU_489173_0_0_1"/>
<reference evidence="4 5" key="1">
    <citation type="submission" date="2013-05" db="EMBL/GenBank/DDBJ databases">
        <title>Drechslerella stenobrocha genome reveals carnivorous origination and mechanical trapping mechanism of predatory fungi.</title>
        <authorList>
            <person name="Liu X."/>
            <person name="Zhang W."/>
            <person name="Liu K."/>
        </authorList>
    </citation>
    <scope>NUCLEOTIDE SEQUENCE [LARGE SCALE GENOMIC DNA]</scope>
    <source>
        <strain evidence="4 5">248</strain>
    </source>
</reference>
<comment type="function">
    <text evidence="1">Essential component of the TIM23 complex, a complex that mediates the translocation of transit peptide-containing proteins across the mitochondrial inner membrane.</text>
</comment>
<feature type="region of interest" description="Disordered" evidence="2">
    <location>
        <begin position="227"/>
        <end position="266"/>
    </location>
</feature>
<feature type="compositionally biased region" description="Pro residues" evidence="2">
    <location>
        <begin position="103"/>
        <end position="117"/>
    </location>
</feature>
<proteinExistence type="inferred from homology"/>
<feature type="compositionally biased region" description="Polar residues" evidence="2">
    <location>
        <begin position="45"/>
        <end position="60"/>
    </location>
</feature>
<feature type="compositionally biased region" description="Basic residues" evidence="2">
    <location>
        <begin position="18"/>
        <end position="27"/>
    </location>
</feature>
<dbReference type="SMART" id="SM00577">
    <property type="entry name" value="CPDc"/>
    <property type="match status" value="1"/>
</dbReference>
<dbReference type="InterPro" id="IPR004274">
    <property type="entry name" value="FCP1_dom"/>
</dbReference>
<organism evidence="4 5">
    <name type="scientific">Drechslerella stenobrocha 248</name>
    <dbReference type="NCBI Taxonomy" id="1043628"/>
    <lineage>
        <taxon>Eukaryota</taxon>
        <taxon>Fungi</taxon>
        <taxon>Dikarya</taxon>
        <taxon>Ascomycota</taxon>
        <taxon>Pezizomycotina</taxon>
        <taxon>Orbiliomycetes</taxon>
        <taxon>Orbiliales</taxon>
        <taxon>Orbiliaceae</taxon>
        <taxon>Drechslerella</taxon>
    </lineage>
</organism>
<comment type="similarity">
    <text evidence="1">Belongs to the TIM50 family.</text>
</comment>
<evidence type="ECO:0000313" key="5">
    <source>
        <dbReference type="Proteomes" id="UP000024837"/>
    </source>
</evidence>
<dbReference type="AlphaFoldDB" id="W7HM81"/>
<dbReference type="InterPro" id="IPR050365">
    <property type="entry name" value="TIM50"/>
</dbReference>